<keyword evidence="8" id="KW-1185">Reference proteome</keyword>
<comment type="caution">
    <text evidence="6">The sequence shown here is derived from an EMBL/GenBank/DDBJ whole genome shotgun (WGS) entry which is preliminary data.</text>
</comment>
<dbReference type="Gene3D" id="3.90.76.10">
    <property type="entry name" value="Dipeptide-binding Protein, Domain 1"/>
    <property type="match status" value="1"/>
</dbReference>
<dbReference type="GO" id="GO:1904680">
    <property type="term" value="F:peptide transmembrane transporter activity"/>
    <property type="evidence" value="ECO:0007669"/>
    <property type="project" value="TreeGrafter"/>
</dbReference>
<dbReference type="EMBL" id="JAGYPE010000001">
    <property type="protein sequence ID" value="MBS4179870.1"/>
    <property type="molecule type" value="Genomic_DNA"/>
</dbReference>
<proteinExistence type="inferred from homology"/>
<dbReference type="PIRSF" id="PIRSF002741">
    <property type="entry name" value="MppA"/>
    <property type="match status" value="1"/>
</dbReference>
<gene>
    <name evidence="7" type="ORF">KHB02_004105</name>
    <name evidence="6" type="ORF">KHB02_00575</name>
</gene>
<dbReference type="EMBL" id="JAGYPE020000004">
    <property type="protein sequence ID" value="MCH6264706.1"/>
    <property type="molecule type" value="Genomic_DNA"/>
</dbReference>
<name>A0A942SU23_9BACI</name>
<dbReference type="PANTHER" id="PTHR30290:SF9">
    <property type="entry name" value="OLIGOPEPTIDE-BINDING PROTEIN APPA"/>
    <property type="match status" value="1"/>
</dbReference>
<evidence type="ECO:0000256" key="4">
    <source>
        <dbReference type="SAM" id="SignalP"/>
    </source>
</evidence>
<dbReference type="GO" id="GO:0042597">
    <property type="term" value="C:periplasmic space"/>
    <property type="evidence" value="ECO:0007669"/>
    <property type="project" value="UniProtKB-ARBA"/>
</dbReference>
<sequence length="543" mass="60698">MKKLKRKFLTVLSVALLLFLSACSGSNNASSTPKENGKSNGSTQYGDTIVVGVSNAIGAINPINTRDLGAITLANILFDPFFEPDENMKFQNKLAESFETKDNQAFTIKINSKANWTDGKPVTSEDVKFTFDLLANPAVQSSGLKTLNVIDGLDENGQLPKGEKFVKGIEVVDDKTFVIHTKKPTDPNYLKGSLINFRAVPSHILKDKDPATLHQDPFMLKPTVSNGAYSLVNFSGESSVELKANPNYYRGAPKTAKLFFKVVPQANITAQLQTGEIHINYPSTGAIAIQDIEKVKNMANVTTNDPKGYDWQEIYLNTKTFDQKMRQAIAYAINRPQLVEKLLKGKAEIIDGPYTKIHPYFDKDIKNYQYDPEKAKKLIAESGWDKSKPIRVNVPIGNQVREQSAVIVAENLKAVGLNVQVQKFDFPTHMQKGAKHDFDIMFLGIPYQIDPDVSTFYATGATYNFADYSNPELDNLLTQGKSEPDPEKRRVIYDKVQEILHEDLPTLSLYSDFLMGAVNKKVKVGQPKQFGMFYNVNEWQIEK</sequence>
<keyword evidence="3 4" id="KW-0732">Signal</keyword>
<comment type="similarity">
    <text evidence="1">Belongs to the bacterial solute-binding protein 5 family.</text>
</comment>
<evidence type="ECO:0000256" key="2">
    <source>
        <dbReference type="ARBA" id="ARBA00022448"/>
    </source>
</evidence>
<dbReference type="SUPFAM" id="SSF53850">
    <property type="entry name" value="Periplasmic binding protein-like II"/>
    <property type="match status" value="1"/>
</dbReference>
<evidence type="ECO:0000256" key="1">
    <source>
        <dbReference type="ARBA" id="ARBA00005695"/>
    </source>
</evidence>
<feature type="domain" description="Solute-binding protein family 5" evidence="5">
    <location>
        <begin position="90"/>
        <end position="459"/>
    </location>
</feature>
<dbReference type="Proteomes" id="UP000677265">
    <property type="component" value="Unassembled WGS sequence"/>
</dbReference>
<protein>
    <submittedName>
        <fullName evidence="7">ABC transporter substrate-binding protein</fullName>
    </submittedName>
    <submittedName>
        <fullName evidence="6">Oligopeptide-binding protein AppA</fullName>
    </submittedName>
</protein>
<evidence type="ECO:0000313" key="6">
    <source>
        <dbReference type="EMBL" id="MBS4179870.1"/>
    </source>
</evidence>
<dbReference type="InterPro" id="IPR030678">
    <property type="entry name" value="Peptide/Ni-bd"/>
</dbReference>
<dbReference type="RefSeq" id="WP_213139918.1">
    <property type="nucleotide sequence ID" value="NZ_JAGYPE020000004.1"/>
</dbReference>
<dbReference type="GO" id="GO:0043190">
    <property type="term" value="C:ATP-binding cassette (ABC) transporter complex"/>
    <property type="evidence" value="ECO:0007669"/>
    <property type="project" value="InterPro"/>
</dbReference>
<feature type="signal peptide" evidence="4">
    <location>
        <begin position="1"/>
        <end position="29"/>
    </location>
</feature>
<dbReference type="AlphaFoldDB" id="A0A942SU23"/>
<keyword evidence="2" id="KW-0813">Transport</keyword>
<accession>A0A942SU23</accession>
<dbReference type="PANTHER" id="PTHR30290">
    <property type="entry name" value="PERIPLASMIC BINDING COMPONENT OF ABC TRANSPORTER"/>
    <property type="match status" value="1"/>
</dbReference>
<dbReference type="Gene3D" id="3.40.190.10">
    <property type="entry name" value="Periplasmic binding protein-like II"/>
    <property type="match status" value="1"/>
</dbReference>
<dbReference type="InterPro" id="IPR039424">
    <property type="entry name" value="SBP_5"/>
</dbReference>
<dbReference type="InterPro" id="IPR000914">
    <property type="entry name" value="SBP_5_dom"/>
</dbReference>
<evidence type="ECO:0000256" key="3">
    <source>
        <dbReference type="ARBA" id="ARBA00022729"/>
    </source>
</evidence>
<dbReference type="Pfam" id="PF00496">
    <property type="entry name" value="SBP_bac_5"/>
    <property type="match status" value="1"/>
</dbReference>
<evidence type="ECO:0000313" key="7">
    <source>
        <dbReference type="EMBL" id="MCH6264706.1"/>
    </source>
</evidence>
<reference evidence="6" key="1">
    <citation type="submission" date="2021-05" db="EMBL/GenBank/DDBJ databases">
        <title>Novel Bacillus species.</title>
        <authorList>
            <person name="Liu G."/>
        </authorList>
    </citation>
    <scope>NUCLEOTIDE SEQUENCE</scope>
    <source>
        <strain evidence="6 8">FJAT-50051</strain>
    </source>
</reference>
<evidence type="ECO:0000313" key="8">
    <source>
        <dbReference type="Proteomes" id="UP000677265"/>
    </source>
</evidence>
<organism evidence="6">
    <name type="scientific">Neobacillus citreus</name>
    <dbReference type="NCBI Taxonomy" id="2833578"/>
    <lineage>
        <taxon>Bacteria</taxon>
        <taxon>Bacillati</taxon>
        <taxon>Bacillota</taxon>
        <taxon>Bacilli</taxon>
        <taxon>Bacillales</taxon>
        <taxon>Bacillaceae</taxon>
        <taxon>Neobacillus</taxon>
    </lineage>
</organism>
<evidence type="ECO:0000259" key="5">
    <source>
        <dbReference type="Pfam" id="PF00496"/>
    </source>
</evidence>
<feature type="chain" id="PRO_5044697204" evidence="4">
    <location>
        <begin position="30"/>
        <end position="543"/>
    </location>
</feature>
<dbReference type="Gene3D" id="3.10.105.10">
    <property type="entry name" value="Dipeptide-binding Protein, Domain 3"/>
    <property type="match status" value="1"/>
</dbReference>
<dbReference type="PROSITE" id="PS51257">
    <property type="entry name" value="PROKAR_LIPOPROTEIN"/>
    <property type="match status" value="1"/>
</dbReference>
<dbReference type="GO" id="GO:0015833">
    <property type="term" value="P:peptide transport"/>
    <property type="evidence" value="ECO:0007669"/>
    <property type="project" value="TreeGrafter"/>
</dbReference>